<dbReference type="InterPro" id="IPR011991">
    <property type="entry name" value="ArsR-like_HTH"/>
</dbReference>
<evidence type="ECO:0000313" key="6">
    <source>
        <dbReference type="Proteomes" id="UP001526201"/>
    </source>
</evidence>
<dbReference type="PANTHER" id="PTHR43132:SF8">
    <property type="entry name" value="HTH-TYPE TRANSCRIPTIONAL REGULATOR KMTR"/>
    <property type="match status" value="1"/>
</dbReference>
<evidence type="ECO:0000256" key="2">
    <source>
        <dbReference type="ARBA" id="ARBA00023125"/>
    </source>
</evidence>
<dbReference type="EMBL" id="JACKTY010000029">
    <property type="protein sequence ID" value="MCV7227302.1"/>
    <property type="molecule type" value="Genomic_DNA"/>
</dbReference>
<dbReference type="InterPro" id="IPR051011">
    <property type="entry name" value="Metal_resp_trans_reg"/>
</dbReference>
<dbReference type="InterPro" id="IPR001845">
    <property type="entry name" value="HTH_ArsR_DNA-bd_dom"/>
</dbReference>
<keyword evidence="6" id="KW-1185">Reference proteome</keyword>
<dbReference type="Pfam" id="PF01022">
    <property type="entry name" value="HTH_5"/>
    <property type="match status" value="1"/>
</dbReference>
<keyword evidence="1" id="KW-0805">Transcription regulation</keyword>
<comment type="caution">
    <text evidence="5">The sequence shown here is derived from an EMBL/GenBank/DDBJ whole genome shotgun (WGS) entry which is preliminary data.</text>
</comment>
<keyword evidence="3" id="KW-0804">Transcription</keyword>
<accession>A0ABT3CCT7</accession>
<dbReference type="NCBIfam" id="NF033788">
    <property type="entry name" value="HTH_metalloreg"/>
    <property type="match status" value="1"/>
</dbReference>
<dbReference type="InterPro" id="IPR036388">
    <property type="entry name" value="WH-like_DNA-bd_sf"/>
</dbReference>
<dbReference type="PRINTS" id="PR00778">
    <property type="entry name" value="HTHARSR"/>
</dbReference>
<protein>
    <submittedName>
        <fullName evidence="5">Helix-turn-helix transcriptional regulator</fullName>
    </submittedName>
</protein>
<dbReference type="CDD" id="cd00090">
    <property type="entry name" value="HTH_ARSR"/>
    <property type="match status" value="1"/>
</dbReference>
<evidence type="ECO:0000259" key="4">
    <source>
        <dbReference type="PROSITE" id="PS50987"/>
    </source>
</evidence>
<dbReference type="InterPro" id="IPR036390">
    <property type="entry name" value="WH_DNA-bd_sf"/>
</dbReference>
<gene>
    <name evidence="5" type="ORF">H7J73_14805</name>
</gene>
<dbReference type="Proteomes" id="UP001526201">
    <property type="component" value="Unassembled WGS sequence"/>
</dbReference>
<evidence type="ECO:0000256" key="1">
    <source>
        <dbReference type="ARBA" id="ARBA00023015"/>
    </source>
</evidence>
<evidence type="ECO:0000313" key="5">
    <source>
        <dbReference type="EMBL" id="MCV7227302.1"/>
    </source>
</evidence>
<keyword evidence="2" id="KW-0238">DNA-binding</keyword>
<dbReference type="PROSITE" id="PS50987">
    <property type="entry name" value="HTH_ARSR_2"/>
    <property type="match status" value="1"/>
</dbReference>
<dbReference type="PANTHER" id="PTHR43132">
    <property type="entry name" value="ARSENICAL RESISTANCE OPERON REPRESSOR ARSR-RELATED"/>
    <property type="match status" value="1"/>
</dbReference>
<sequence>MNKQPPASPAALISPEKLYDTANLFGLLSATARLHIVWLLADGEHDVGTLAEATGHSMATVSQHLSKLKLAGVVRARRDGRRQVYLVEDAQVVNLVRTAFGEHRQDLTEPARRLGNAR</sequence>
<organism evidence="5 6">
    <name type="scientific">Mycolicibacterium komossense</name>
    <dbReference type="NCBI Taxonomy" id="1779"/>
    <lineage>
        <taxon>Bacteria</taxon>
        <taxon>Bacillati</taxon>
        <taxon>Actinomycetota</taxon>
        <taxon>Actinomycetes</taxon>
        <taxon>Mycobacteriales</taxon>
        <taxon>Mycobacteriaceae</taxon>
        <taxon>Mycolicibacterium</taxon>
    </lineage>
</organism>
<dbReference type="SUPFAM" id="SSF46785">
    <property type="entry name" value="Winged helix' DNA-binding domain"/>
    <property type="match status" value="1"/>
</dbReference>
<feature type="domain" description="HTH arsR-type" evidence="4">
    <location>
        <begin position="13"/>
        <end position="107"/>
    </location>
</feature>
<evidence type="ECO:0000256" key="3">
    <source>
        <dbReference type="ARBA" id="ARBA00023163"/>
    </source>
</evidence>
<name>A0ABT3CCT7_9MYCO</name>
<dbReference type="Gene3D" id="1.10.10.10">
    <property type="entry name" value="Winged helix-like DNA-binding domain superfamily/Winged helix DNA-binding domain"/>
    <property type="match status" value="1"/>
</dbReference>
<dbReference type="RefSeq" id="WP_264068242.1">
    <property type="nucleotide sequence ID" value="NZ_JACKTY010000029.1"/>
</dbReference>
<proteinExistence type="predicted"/>
<reference evidence="5 6" key="1">
    <citation type="journal article" date="2022" name="BMC Genomics">
        <title>Comparative genome analysis of mycobacteria focusing on tRNA and non-coding RNA.</title>
        <authorList>
            <person name="Behra P.R.K."/>
            <person name="Pettersson B.M.F."/>
            <person name="Ramesh M."/>
            <person name="Das S."/>
            <person name="Dasgupta S."/>
            <person name="Kirsebom L.A."/>
        </authorList>
    </citation>
    <scope>NUCLEOTIDE SEQUENCE [LARGE SCALE GENOMIC DNA]</scope>
    <source>
        <strain evidence="5 6">DSM 44078</strain>
    </source>
</reference>
<dbReference type="SMART" id="SM00418">
    <property type="entry name" value="HTH_ARSR"/>
    <property type="match status" value="1"/>
</dbReference>